<dbReference type="PANTHER" id="PTHR43713">
    <property type="entry name" value="GLUTAMATE-1-SEMIALDEHYDE 2,1-AMINOMUTASE"/>
    <property type="match status" value="1"/>
</dbReference>
<organism evidence="10 11">
    <name type="scientific">Murinocardiopsis flavida</name>
    <dbReference type="NCBI Taxonomy" id="645275"/>
    <lineage>
        <taxon>Bacteria</taxon>
        <taxon>Bacillati</taxon>
        <taxon>Actinomycetota</taxon>
        <taxon>Actinomycetes</taxon>
        <taxon>Streptosporangiales</taxon>
        <taxon>Nocardiopsidaceae</taxon>
        <taxon>Murinocardiopsis</taxon>
    </lineage>
</organism>
<dbReference type="PANTHER" id="PTHR43713:SF3">
    <property type="entry name" value="GLUTAMATE-1-SEMIALDEHYDE 2,1-AMINOMUTASE 1, CHLOROPLASTIC-RELATED"/>
    <property type="match status" value="1"/>
</dbReference>
<comment type="cofactor">
    <cofactor evidence="2">
        <name>pyridoxal 5'-phosphate</name>
        <dbReference type="ChEBI" id="CHEBI:597326"/>
    </cofactor>
</comment>
<evidence type="ECO:0000256" key="3">
    <source>
        <dbReference type="ARBA" id="ARBA00004819"/>
    </source>
</evidence>
<dbReference type="PROSITE" id="PS00600">
    <property type="entry name" value="AA_TRANSFER_CLASS_3"/>
    <property type="match status" value="1"/>
</dbReference>
<evidence type="ECO:0000256" key="5">
    <source>
        <dbReference type="ARBA" id="ARBA00012143"/>
    </source>
</evidence>
<proteinExistence type="inferred from homology"/>
<dbReference type="OrthoDB" id="4510254at2"/>
<keyword evidence="8" id="KW-0627">Porphyrin biosynthesis</keyword>
<dbReference type="Gene3D" id="3.90.1150.10">
    <property type="entry name" value="Aspartate Aminotransferase, domain 1"/>
    <property type="match status" value="1"/>
</dbReference>
<dbReference type="InterPro" id="IPR005814">
    <property type="entry name" value="Aminotrans_3"/>
</dbReference>
<dbReference type="InterPro" id="IPR015422">
    <property type="entry name" value="PyrdxlP-dep_Trfase_small"/>
</dbReference>
<dbReference type="AlphaFoldDB" id="A0A2P8CWV0"/>
<evidence type="ECO:0000256" key="7">
    <source>
        <dbReference type="ARBA" id="ARBA00023235"/>
    </source>
</evidence>
<gene>
    <name evidence="10" type="ORF">CLV63_12666</name>
</gene>
<dbReference type="Pfam" id="PF00202">
    <property type="entry name" value="Aminotran_3"/>
    <property type="match status" value="1"/>
</dbReference>
<evidence type="ECO:0000256" key="6">
    <source>
        <dbReference type="ARBA" id="ARBA00022898"/>
    </source>
</evidence>
<dbReference type="GO" id="GO:0006779">
    <property type="term" value="P:porphyrin-containing compound biosynthetic process"/>
    <property type="evidence" value="ECO:0007669"/>
    <property type="project" value="UniProtKB-KW"/>
</dbReference>
<dbReference type="SUPFAM" id="SSF53383">
    <property type="entry name" value="PLP-dependent transferases"/>
    <property type="match status" value="1"/>
</dbReference>
<dbReference type="GO" id="GO:0042286">
    <property type="term" value="F:glutamate-1-semialdehyde 2,1-aminomutase activity"/>
    <property type="evidence" value="ECO:0007669"/>
    <property type="project" value="UniProtKB-EC"/>
</dbReference>
<dbReference type="EMBL" id="PYGA01000026">
    <property type="protein sequence ID" value="PSK89430.1"/>
    <property type="molecule type" value="Genomic_DNA"/>
</dbReference>
<comment type="catalytic activity">
    <reaction evidence="1">
        <text>(S)-4-amino-5-oxopentanoate = 5-aminolevulinate</text>
        <dbReference type="Rhea" id="RHEA:14265"/>
        <dbReference type="ChEBI" id="CHEBI:57501"/>
        <dbReference type="ChEBI" id="CHEBI:356416"/>
        <dbReference type="EC" id="5.4.3.8"/>
    </reaction>
</comment>
<dbReference type="EC" id="5.4.3.8" evidence="5"/>
<dbReference type="GO" id="GO:0008483">
    <property type="term" value="F:transaminase activity"/>
    <property type="evidence" value="ECO:0007669"/>
    <property type="project" value="InterPro"/>
</dbReference>
<dbReference type="Proteomes" id="UP000240542">
    <property type="component" value="Unassembled WGS sequence"/>
</dbReference>
<sequence>MTPDTINDVRTAHSNAEAYADLHRFVAGGVSSNMRAKGVATPIVVDSAAGCRIRDIEGNELIDVNMGYGPHIFGYADPDVTGQVADQFTRGHLTGLPHRLDRQAAGLVTELVPGIERLRFANSGTEALMSTVRLARALTGRTLLLTFEGHYHGWSETLLRSAETDGYRPRPGAAGMIPEATAHTLQVPWNDAEAVEKVFEEHGGRLSAVVCEPVLGNVGVVPPDPGFLALLRERTREHGALLVFDEVITGFRVARGGAQELYGIVPDLTVLSKVLGGGFPVAAFGGAREAMEPLATYAAFHAGVYSGNHAALRAVAATLTKIAAAPALYTELEALGAHAEARVRAAADSAGRVLAVDRVGSVMSVQLMAAASGRLDRQGHRLLQMACQRRGVYFHPVPEEPWFLSTAHTRSDIDTIAGVLGEALAETAGAGG</sequence>
<evidence type="ECO:0000313" key="10">
    <source>
        <dbReference type="EMBL" id="PSK89430.1"/>
    </source>
</evidence>
<evidence type="ECO:0000256" key="4">
    <source>
        <dbReference type="ARBA" id="ARBA00008981"/>
    </source>
</evidence>
<keyword evidence="11" id="KW-1185">Reference proteome</keyword>
<dbReference type="InterPro" id="IPR015424">
    <property type="entry name" value="PyrdxlP-dep_Trfase"/>
</dbReference>
<dbReference type="InterPro" id="IPR049704">
    <property type="entry name" value="Aminotrans_3_PPA_site"/>
</dbReference>
<dbReference type="CDD" id="cd00610">
    <property type="entry name" value="OAT_like"/>
    <property type="match status" value="1"/>
</dbReference>
<dbReference type="GO" id="GO:0030170">
    <property type="term" value="F:pyridoxal phosphate binding"/>
    <property type="evidence" value="ECO:0007669"/>
    <property type="project" value="InterPro"/>
</dbReference>
<comment type="caution">
    <text evidence="10">The sequence shown here is derived from an EMBL/GenBank/DDBJ whole genome shotgun (WGS) entry which is preliminary data.</text>
</comment>
<name>A0A2P8CWV0_9ACTN</name>
<comment type="similarity">
    <text evidence="4">Belongs to the class-III pyridoxal-phosphate-dependent aminotransferase family. HemL subfamily.</text>
</comment>
<dbReference type="InterPro" id="IPR015421">
    <property type="entry name" value="PyrdxlP-dep_Trfase_major"/>
</dbReference>
<evidence type="ECO:0000313" key="11">
    <source>
        <dbReference type="Proteomes" id="UP000240542"/>
    </source>
</evidence>
<comment type="pathway">
    <text evidence="3">Porphyrin-containing compound metabolism; protoporphyrin-IX biosynthesis; 5-aminolevulinate from L-glutamyl-tRNA(Glu): step 2/2.</text>
</comment>
<evidence type="ECO:0000256" key="8">
    <source>
        <dbReference type="ARBA" id="ARBA00023244"/>
    </source>
</evidence>
<accession>A0A2P8CWV0</accession>
<evidence type="ECO:0000256" key="9">
    <source>
        <dbReference type="RuleBase" id="RU003560"/>
    </source>
</evidence>
<reference evidence="10 11" key="1">
    <citation type="submission" date="2018-03" db="EMBL/GenBank/DDBJ databases">
        <title>Genomic Encyclopedia of Archaeal and Bacterial Type Strains, Phase II (KMG-II): from individual species to whole genera.</title>
        <authorList>
            <person name="Goeker M."/>
        </authorList>
    </citation>
    <scope>NUCLEOTIDE SEQUENCE [LARGE SCALE GENOMIC DNA]</scope>
    <source>
        <strain evidence="10 11">DSM 45312</strain>
    </source>
</reference>
<evidence type="ECO:0000256" key="2">
    <source>
        <dbReference type="ARBA" id="ARBA00001933"/>
    </source>
</evidence>
<protein>
    <recommendedName>
        <fullName evidence="5">glutamate-1-semialdehyde 2,1-aminomutase</fullName>
        <ecNumber evidence="5">5.4.3.8</ecNumber>
    </recommendedName>
</protein>
<dbReference type="RefSeq" id="WP_106586202.1">
    <property type="nucleotide sequence ID" value="NZ_PYGA01000026.1"/>
</dbReference>
<keyword evidence="6 9" id="KW-0663">Pyridoxal phosphate</keyword>
<dbReference type="Gene3D" id="3.40.640.10">
    <property type="entry name" value="Type I PLP-dependent aspartate aminotransferase-like (Major domain)"/>
    <property type="match status" value="1"/>
</dbReference>
<evidence type="ECO:0000256" key="1">
    <source>
        <dbReference type="ARBA" id="ARBA00001579"/>
    </source>
</evidence>
<keyword evidence="7" id="KW-0413">Isomerase</keyword>
<dbReference type="FunFam" id="3.40.640.10:FF:000021">
    <property type="entry name" value="Glutamate-1-semialdehyde 2,1-aminomutase"/>
    <property type="match status" value="1"/>
</dbReference>